<evidence type="ECO:0008006" key="6">
    <source>
        <dbReference type="Google" id="ProtNLM"/>
    </source>
</evidence>
<keyword evidence="3" id="KW-0663">Pyridoxal phosphate</keyword>
<evidence type="ECO:0000313" key="5">
    <source>
        <dbReference type="Proteomes" id="UP001159364"/>
    </source>
</evidence>
<name>A0AAV8THC4_9ROSI</name>
<evidence type="ECO:0000256" key="1">
    <source>
        <dbReference type="ARBA" id="ARBA00001933"/>
    </source>
</evidence>
<dbReference type="AlphaFoldDB" id="A0AAV8THC4"/>
<dbReference type="InterPro" id="IPR005786">
    <property type="entry name" value="B_amino_transII"/>
</dbReference>
<comment type="caution">
    <text evidence="4">The sequence shown here is derived from an EMBL/GenBank/DDBJ whole genome shotgun (WGS) entry which is preliminary data.</text>
</comment>
<dbReference type="GO" id="GO:0009081">
    <property type="term" value="P:branched-chain amino acid metabolic process"/>
    <property type="evidence" value="ECO:0007669"/>
    <property type="project" value="InterPro"/>
</dbReference>
<proteinExistence type="inferred from homology"/>
<dbReference type="InterPro" id="IPR043131">
    <property type="entry name" value="BCAT-like_N"/>
</dbReference>
<gene>
    <name evidence="4" type="ORF">K2173_014731</name>
</gene>
<reference evidence="4 5" key="1">
    <citation type="submission" date="2021-09" db="EMBL/GenBank/DDBJ databases">
        <title>Genomic insights and catalytic innovation underlie evolution of tropane alkaloids biosynthesis.</title>
        <authorList>
            <person name="Wang Y.-J."/>
            <person name="Tian T."/>
            <person name="Huang J.-P."/>
            <person name="Huang S.-X."/>
        </authorList>
    </citation>
    <scope>NUCLEOTIDE SEQUENCE [LARGE SCALE GENOMIC DNA]</scope>
    <source>
        <strain evidence="4">KIB-2018</strain>
        <tissue evidence="4">Leaf</tissue>
    </source>
</reference>
<dbReference type="Proteomes" id="UP001159364">
    <property type="component" value="Linkage Group LG05"/>
</dbReference>
<dbReference type="GO" id="GO:0009507">
    <property type="term" value="C:chloroplast"/>
    <property type="evidence" value="ECO:0007669"/>
    <property type="project" value="TreeGrafter"/>
</dbReference>
<dbReference type="GO" id="GO:0004084">
    <property type="term" value="F:branched-chain-amino-acid transaminase activity"/>
    <property type="evidence" value="ECO:0007669"/>
    <property type="project" value="InterPro"/>
</dbReference>
<sequence>METFSKGEIQRFGNIELNPPAEVLSYDQGLFAGLKPYRKEGDKILLFRLEENAQRMMMGAERLCMPIPTVEQFVDAVKATVLTNRRWVKGHCISGHC</sequence>
<dbReference type="PANTHER" id="PTHR42825:SF2">
    <property type="entry name" value="BRANCHED-CHAIN-AMINO-ACID AMINOTRANSFERASE 3, CHLOROPLASTIC-RELATED"/>
    <property type="match status" value="1"/>
</dbReference>
<evidence type="ECO:0000313" key="4">
    <source>
        <dbReference type="EMBL" id="KAJ8765609.1"/>
    </source>
</evidence>
<evidence type="ECO:0000256" key="3">
    <source>
        <dbReference type="ARBA" id="ARBA00022898"/>
    </source>
</evidence>
<protein>
    <recommendedName>
        <fullName evidence="6">Branched-chain amino acid aminotransferase</fullName>
    </recommendedName>
</protein>
<keyword evidence="5" id="KW-1185">Reference proteome</keyword>
<comment type="similarity">
    <text evidence="2">Belongs to the class-IV pyridoxal-phosphate-dependent aminotransferase family.</text>
</comment>
<comment type="cofactor">
    <cofactor evidence="1">
        <name>pyridoxal 5'-phosphate</name>
        <dbReference type="ChEBI" id="CHEBI:597326"/>
    </cofactor>
</comment>
<dbReference type="InterPro" id="IPR036038">
    <property type="entry name" value="Aminotransferase-like"/>
</dbReference>
<dbReference type="EMBL" id="JAIWQS010000005">
    <property type="protein sequence ID" value="KAJ8765609.1"/>
    <property type="molecule type" value="Genomic_DNA"/>
</dbReference>
<accession>A0AAV8THC4</accession>
<dbReference type="SUPFAM" id="SSF56752">
    <property type="entry name" value="D-aminoacid aminotransferase-like PLP-dependent enzymes"/>
    <property type="match status" value="1"/>
</dbReference>
<evidence type="ECO:0000256" key="2">
    <source>
        <dbReference type="ARBA" id="ARBA00009320"/>
    </source>
</evidence>
<dbReference type="Gene3D" id="3.30.470.10">
    <property type="match status" value="1"/>
</dbReference>
<organism evidence="4 5">
    <name type="scientific">Erythroxylum novogranatense</name>
    <dbReference type="NCBI Taxonomy" id="1862640"/>
    <lineage>
        <taxon>Eukaryota</taxon>
        <taxon>Viridiplantae</taxon>
        <taxon>Streptophyta</taxon>
        <taxon>Embryophyta</taxon>
        <taxon>Tracheophyta</taxon>
        <taxon>Spermatophyta</taxon>
        <taxon>Magnoliopsida</taxon>
        <taxon>eudicotyledons</taxon>
        <taxon>Gunneridae</taxon>
        <taxon>Pentapetalae</taxon>
        <taxon>rosids</taxon>
        <taxon>fabids</taxon>
        <taxon>Malpighiales</taxon>
        <taxon>Erythroxylaceae</taxon>
        <taxon>Erythroxylum</taxon>
    </lineage>
</organism>
<dbReference type="PANTHER" id="PTHR42825">
    <property type="entry name" value="AMINO ACID AMINOTRANSFERASE"/>
    <property type="match status" value="1"/>
</dbReference>